<dbReference type="Proteomes" id="UP000324760">
    <property type="component" value="Chromosome"/>
</dbReference>
<dbReference type="SMART" id="SM00382">
    <property type="entry name" value="AAA"/>
    <property type="match status" value="1"/>
</dbReference>
<dbReference type="RefSeq" id="WP_138988011.1">
    <property type="nucleotide sequence ID" value="NZ_CP043869.1"/>
</dbReference>
<dbReference type="CDD" id="cd00009">
    <property type="entry name" value="AAA"/>
    <property type="match status" value="1"/>
</dbReference>
<dbReference type="Gene3D" id="3.40.50.300">
    <property type="entry name" value="P-loop containing nucleotide triphosphate hydrolases"/>
    <property type="match status" value="1"/>
</dbReference>
<dbReference type="EMBL" id="CP043869">
    <property type="protein sequence ID" value="QEQ98171.1"/>
    <property type="molecule type" value="Genomic_DNA"/>
</dbReference>
<protein>
    <submittedName>
        <fullName evidence="3">AAA family ATPase</fullName>
    </submittedName>
</protein>
<feature type="transmembrane region" description="Helical" evidence="1">
    <location>
        <begin position="279"/>
        <end position="299"/>
    </location>
</feature>
<keyword evidence="4" id="KW-1185">Reference proteome</keyword>
<dbReference type="OrthoDB" id="9780149at2"/>
<keyword evidence="1" id="KW-1133">Transmembrane helix</keyword>
<organism evidence="3 4">
    <name type="scientific">Neptunomonas concharum</name>
    <dbReference type="NCBI Taxonomy" id="1031538"/>
    <lineage>
        <taxon>Bacteria</taxon>
        <taxon>Pseudomonadati</taxon>
        <taxon>Pseudomonadota</taxon>
        <taxon>Gammaproteobacteria</taxon>
        <taxon>Oceanospirillales</taxon>
        <taxon>Oceanospirillaceae</taxon>
        <taxon>Neptunomonas</taxon>
    </lineage>
</organism>
<proteinExistence type="predicted"/>
<dbReference type="Pfam" id="PF13401">
    <property type="entry name" value="AAA_22"/>
    <property type="match status" value="1"/>
</dbReference>
<dbReference type="InterPro" id="IPR003593">
    <property type="entry name" value="AAA+_ATPase"/>
</dbReference>
<dbReference type="InterPro" id="IPR049945">
    <property type="entry name" value="AAA_22"/>
</dbReference>
<keyword evidence="1" id="KW-0812">Transmembrane</keyword>
<dbReference type="AlphaFoldDB" id="A0A5P1RG97"/>
<keyword evidence="1" id="KW-0472">Membrane</keyword>
<reference evidence="3 4" key="1">
    <citation type="journal article" date="2019" name="Biochem. Eng. J.">
        <title>Metabolic engineering of the marine bacteria Neptunomonas concharum for the production of acetoin and meso-2,3-butanediol from acetate.</title>
        <authorList>
            <person name="Li W."/>
            <person name="Pu N."/>
            <person name="Liu C.-X."/>
            <person name="Yuan Q.-P."/>
            <person name="Li Z.-J."/>
        </authorList>
    </citation>
    <scope>NUCLEOTIDE SEQUENCE [LARGE SCALE GENOMIC DNA]</scope>
    <source>
        <strain evidence="3 4">JCM17730</strain>
    </source>
</reference>
<feature type="domain" description="AAA+ ATPase" evidence="2">
    <location>
        <begin position="42"/>
        <end position="187"/>
    </location>
</feature>
<dbReference type="InterPro" id="IPR027417">
    <property type="entry name" value="P-loop_NTPase"/>
</dbReference>
<gene>
    <name evidence="3" type="ORF">F0U83_16430</name>
</gene>
<evidence type="ECO:0000256" key="1">
    <source>
        <dbReference type="SAM" id="Phobius"/>
    </source>
</evidence>
<evidence type="ECO:0000313" key="3">
    <source>
        <dbReference type="EMBL" id="QEQ98171.1"/>
    </source>
</evidence>
<dbReference type="InterPro" id="IPR052026">
    <property type="entry name" value="ExeA_AAA_ATPase_DNA-bind"/>
</dbReference>
<dbReference type="KEGG" id="ncu:F0U83_16430"/>
<evidence type="ECO:0000313" key="4">
    <source>
        <dbReference type="Proteomes" id="UP000324760"/>
    </source>
</evidence>
<accession>A0A5P1RG97</accession>
<name>A0A5P1RG97_9GAMM</name>
<dbReference type="PANTHER" id="PTHR35894:SF7">
    <property type="entry name" value="GENERAL SECRETION PATHWAY PROTEIN A-RELATED"/>
    <property type="match status" value="1"/>
</dbReference>
<sequence>MYIEHFGMRELPFTLTPNTRFFLQLPTHQEALNLLLVALSSGDGFIKVVGEVGTGKTMLCRMLLNALEKESCVSAYLPNPYLSPEALRRHFALEIGVENALQLRDFELITRINERLVEIAKEGRFTVLIVDEAQAMPEETIEALRLLTNLETESEKLFQVVLFGQPELDQLLARPSLRQLKQRITFSSQLQVLTQTAVAQYLEQRASKAGYEGLSLFSKKAASLIAKASGGVPRLVNILAHKSLMSAYGKGERQINPQHVVHAIEDTEGVKVPRVASGLSWWLSSALLAGVCAGAAYVLSVRGLIG</sequence>
<dbReference type="PANTHER" id="PTHR35894">
    <property type="entry name" value="GENERAL SECRETION PATHWAY PROTEIN A-RELATED"/>
    <property type="match status" value="1"/>
</dbReference>
<dbReference type="GO" id="GO:0016887">
    <property type="term" value="F:ATP hydrolysis activity"/>
    <property type="evidence" value="ECO:0007669"/>
    <property type="project" value="InterPro"/>
</dbReference>
<dbReference type="SUPFAM" id="SSF52540">
    <property type="entry name" value="P-loop containing nucleoside triphosphate hydrolases"/>
    <property type="match status" value="1"/>
</dbReference>
<evidence type="ECO:0000259" key="2">
    <source>
        <dbReference type="SMART" id="SM00382"/>
    </source>
</evidence>